<accession>A0A3A4ZFU8</accession>
<keyword evidence="2 5" id="KW-0689">Ribosomal protein</keyword>
<comment type="subunit">
    <text evidence="5">Part of the ribosomal stalk of the 50S ribosomal subunit. The N-terminus interacts with L11 and the large rRNA to form the base of the stalk. The C-terminus forms an elongated spine to which L12 dimers bind in a sequential fashion forming a multimeric L10(L12)X complex.</text>
</comment>
<comment type="similarity">
    <text evidence="1 5">Belongs to the universal ribosomal protein uL10 family.</text>
</comment>
<organism evidence="7 8">
    <name type="scientific">candidate division WWE3 bacterium</name>
    <dbReference type="NCBI Taxonomy" id="2053526"/>
    <lineage>
        <taxon>Bacteria</taxon>
        <taxon>Katanobacteria</taxon>
    </lineage>
</organism>
<keyword evidence="3 5" id="KW-0687">Ribonucleoprotein</keyword>
<dbReference type="GO" id="GO:0006412">
    <property type="term" value="P:translation"/>
    <property type="evidence" value="ECO:0007669"/>
    <property type="project" value="UniProtKB-UniRule"/>
</dbReference>
<dbReference type="EMBL" id="QZJF01000005">
    <property type="protein sequence ID" value="RJR27993.1"/>
    <property type="molecule type" value="Genomic_DNA"/>
</dbReference>
<dbReference type="GO" id="GO:1990904">
    <property type="term" value="C:ribonucleoprotein complex"/>
    <property type="evidence" value="ECO:0007669"/>
    <property type="project" value="UniProtKB-KW"/>
</dbReference>
<evidence type="ECO:0000256" key="3">
    <source>
        <dbReference type="ARBA" id="ARBA00023274"/>
    </source>
</evidence>
<evidence type="ECO:0000256" key="2">
    <source>
        <dbReference type="ARBA" id="ARBA00022980"/>
    </source>
</evidence>
<dbReference type="GO" id="GO:0070180">
    <property type="term" value="F:large ribosomal subunit rRNA binding"/>
    <property type="evidence" value="ECO:0007669"/>
    <property type="project" value="UniProtKB-UniRule"/>
</dbReference>
<dbReference type="InterPro" id="IPR047865">
    <property type="entry name" value="Ribosomal_uL10_bac_type"/>
</dbReference>
<dbReference type="InterPro" id="IPR001790">
    <property type="entry name" value="Ribosomal_uL10"/>
</dbReference>
<sequence>MQTIKEKNKEIVDEIKQKLEKARAVTFADYIGLKASDLGELRQTLKENDAELEVIKNTLVKVALDEKKMGNEELNKDLEGPTALIFAYSDPVKPIKIIFDYINKLELPKVKSAIFEGRYSTADEVEVISKLPGREQLIAQVVGGLKSPINGIVSTFSGVQRKFVYALSAIADSKNE</sequence>
<evidence type="ECO:0000256" key="6">
    <source>
        <dbReference type="SAM" id="Coils"/>
    </source>
</evidence>
<dbReference type="GO" id="GO:0005840">
    <property type="term" value="C:ribosome"/>
    <property type="evidence" value="ECO:0007669"/>
    <property type="project" value="UniProtKB-KW"/>
</dbReference>
<name>A0A3A4ZFU8_UNCKA</name>
<keyword evidence="5" id="KW-0699">rRNA-binding</keyword>
<dbReference type="Proteomes" id="UP000265540">
    <property type="component" value="Unassembled WGS sequence"/>
</dbReference>
<proteinExistence type="inferred from homology"/>
<evidence type="ECO:0000313" key="7">
    <source>
        <dbReference type="EMBL" id="RJR27993.1"/>
    </source>
</evidence>
<comment type="function">
    <text evidence="5">Forms part of the ribosomal stalk, playing a central role in the interaction of the ribosome with GTP-bound translation factors.</text>
</comment>
<dbReference type="InterPro" id="IPR043141">
    <property type="entry name" value="Ribosomal_uL10-like_sf"/>
</dbReference>
<reference evidence="7 8" key="1">
    <citation type="journal article" date="2017" name="ISME J.">
        <title>Energy and carbon metabolisms in a deep terrestrial subsurface fluid microbial community.</title>
        <authorList>
            <person name="Momper L."/>
            <person name="Jungbluth S.P."/>
            <person name="Lee M.D."/>
            <person name="Amend J.P."/>
        </authorList>
    </citation>
    <scope>NUCLEOTIDE SEQUENCE [LARGE SCALE GENOMIC DNA]</scope>
    <source>
        <strain evidence="7">SURF_46</strain>
    </source>
</reference>
<dbReference type="Gene3D" id="3.30.70.1730">
    <property type="match status" value="1"/>
</dbReference>
<keyword evidence="6" id="KW-0175">Coiled coil</keyword>
<dbReference type="PANTHER" id="PTHR11560">
    <property type="entry name" value="39S RIBOSOMAL PROTEIN L10, MITOCHONDRIAL"/>
    <property type="match status" value="1"/>
</dbReference>
<feature type="coiled-coil region" evidence="6">
    <location>
        <begin position="1"/>
        <end position="58"/>
    </location>
</feature>
<evidence type="ECO:0000313" key="8">
    <source>
        <dbReference type="Proteomes" id="UP000265540"/>
    </source>
</evidence>
<dbReference type="NCBIfam" id="NF000955">
    <property type="entry name" value="PRK00099.1-1"/>
    <property type="match status" value="1"/>
</dbReference>
<dbReference type="Pfam" id="PF00466">
    <property type="entry name" value="Ribosomal_L10"/>
    <property type="match status" value="1"/>
</dbReference>
<evidence type="ECO:0000256" key="4">
    <source>
        <dbReference type="ARBA" id="ARBA00035202"/>
    </source>
</evidence>
<dbReference type="AlphaFoldDB" id="A0A3A4ZFU8"/>
<dbReference type="HAMAP" id="MF_00362">
    <property type="entry name" value="Ribosomal_uL10"/>
    <property type="match status" value="1"/>
</dbReference>
<keyword evidence="5" id="KW-0694">RNA-binding</keyword>
<comment type="caution">
    <text evidence="7">The sequence shown here is derived from an EMBL/GenBank/DDBJ whole genome shotgun (WGS) entry which is preliminary data.</text>
</comment>
<dbReference type="CDD" id="cd05797">
    <property type="entry name" value="Ribosomal_L10"/>
    <property type="match status" value="1"/>
</dbReference>
<protein>
    <recommendedName>
        <fullName evidence="4 5">Large ribosomal subunit protein uL10</fullName>
    </recommendedName>
</protein>
<evidence type="ECO:0000256" key="1">
    <source>
        <dbReference type="ARBA" id="ARBA00008889"/>
    </source>
</evidence>
<dbReference type="InterPro" id="IPR022973">
    <property type="entry name" value="Ribosomal_uL10_bac"/>
</dbReference>
<evidence type="ECO:0000256" key="5">
    <source>
        <dbReference type="HAMAP-Rule" id="MF_00362"/>
    </source>
</evidence>
<dbReference type="SUPFAM" id="SSF160369">
    <property type="entry name" value="Ribosomal protein L10-like"/>
    <property type="match status" value="1"/>
</dbReference>
<gene>
    <name evidence="5" type="primary">rplJ</name>
    <name evidence="7" type="ORF">C4561_00615</name>
</gene>
<dbReference type="Gene3D" id="6.10.250.290">
    <property type="match status" value="1"/>
</dbReference>